<sequence>MPGFDSPWERIKRGWIKKGPSSAIPSYTRNHYGCLQRDTCGPRVLGVLGTLWRVRTVGLWGLFSTGSGRDSS</sequence>
<name>A0A0A9ESA6_ARUDO</name>
<protein>
    <submittedName>
        <fullName evidence="1">Uncharacterized protein</fullName>
    </submittedName>
</protein>
<reference evidence="1" key="1">
    <citation type="submission" date="2014-09" db="EMBL/GenBank/DDBJ databases">
        <authorList>
            <person name="Magalhaes I.L.F."/>
            <person name="Oliveira U."/>
            <person name="Santos F.R."/>
            <person name="Vidigal T.H.D.A."/>
            <person name="Brescovit A.D."/>
            <person name="Santos A.J."/>
        </authorList>
    </citation>
    <scope>NUCLEOTIDE SEQUENCE</scope>
    <source>
        <tissue evidence="1">Shoot tissue taken approximately 20 cm above the soil surface</tissue>
    </source>
</reference>
<dbReference type="EMBL" id="GBRH01194919">
    <property type="protein sequence ID" value="JAE02977.1"/>
    <property type="molecule type" value="Transcribed_RNA"/>
</dbReference>
<dbReference type="AlphaFoldDB" id="A0A0A9ESA6"/>
<evidence type="ECO:0000313" key="1">
    <source>
        <dbReference type="EMBL" id="JAE02977.1"/>
    </source>
</evidence>
<accession>A0A0A9ESA6</accession>
<reference evidence="1" key="2">
    <citation type="journal article" date="2015" name="Data Brief">
        <title>Shoot transcriptome of the giant reed, Arundo donax.</title>
        <authorList>
            <person name="Barrero R.A."/>
            <person name="Guerrero F.D."/>
            <person name="Moolhuijzen P."/>
            <person name="Goolsby J.A."/>
            <person name="Tidwell J."/>
            <person name="Bellgard S.E."/>
            <person name="Bellgard M.I."/>
        </authorList>
    </citation>
    <scope>NUCLEOTIDE SEQUENCE</scope>
    <source>
        <tissue evidence="1">Shoot tissue taken approximately 20 cm above the soil surface</tissue>
    </source>
</reference>
<proteinExistence type="predicted"/>
<organism evidence="1">
    <name type="scientific">Arundo donax</name>
    <name type="common">Giant reed</name>
    <name type="synonym">Donax arundinaceus</name>
    <dbReference type="NCBI Taxonomy" id="35708"/>
    <lineage>
        <taxon>Eukaryota</taxon>
        <taxon>Viridiplantae</taxon>
        <taxon>Streptophyta</taxon>
        <taxon>Embryophyta</taxon>
        <taxon>Tracheophyta</taxon>
        <taxon>Spermatophyta</taxon>
        <taxon>Magnoliopsida</taxon>
        <taxon>Liliopsida</taxon>
        <taxon>Poales</taxon>
        <taxon>Poaceae</taxon>
        <taxon>PACMAD clade</taxon>
        <taxon>Arundinoideae</taxon>
        <taxon>Arundineae</taxon>
        <taxon>Arundo</taxon>
    </lineage>
</organism>